<keyword evidence="1 4" id="KW-0808">Transferase</keyword>
<name>A0A7Y9IAX7_9ACTN</name>
<dbReference type="RefSeq" id="WP_179755160.1">
    <property type="nucleotide sequence ID" value="NZ_JACCBU010000001.1"/>
</dbReference>
<feature type="domain" description="N-acetyltransferase" evidence="3">
    <location>
        <begin position="1"/>
        <end position="149"/>
    </location>
</feature>
<dbReference type="GO" id="GO:0016747">
    <property type="term" value="F:acyltransferase activity, transferring groups other than amino-acyl groups"/>
    <property type="evidence" value="ECO:0007669"/>
    <property type="project" value="InterPro"/>
</dbReference>
<dbReference type="Gene3D" id="3.40.630.30">
    <property type="match status" value="1"/>
</dbReference>
<dbReference type="PROSITE" id="PS51186">
    <property type="entry name" value="GNAT"/>
    <property type="match status" value="1"/>
</dbReference>
<accession>A0A7Y9IAX7</accession>
<dbReference type="InterPro" id="IPR000182">
    <property type="entry name" value="GNAT_dom"/>
</dbReference>
<comment type="caution">
    <text evidence="4">The sequence shown here is derived from an EMBL/GenBank/DDBJ whole genome shotgun (WGS) entry which is preliminary data.</text>
</comment>
<dbReference type="PANTHER" id="PTHR43877">
    <property type="entry name" value="AMINOALKYLPHOSPHONATE N-ACETYLTRANSFERASE-RELATED-RELATED"/>
    <property type="match status" value="1"/>
</dbReference>
<evidence type="ECO:0000313" key="5">
    <source>
        <dbReference type="Proteomes" id="UP000569914"/>
    </source>
</evidence>
<dbReference type="InterPro" id="IPR050832">
    <property type="entry name" value="Bact_Acetyltransf"/>
</dbReference>
<evidence type="ECO:0000259" key="3">
    <source>
        <dbReference type="PROSITE" id="PS51186"/>
    </source>
</evidence>
<sequence length="156" mass="17822">MRIRRAAETDLGELQRAIFTDMSLAELRAADERFNRPPDSLHIVAENDDGEIVASCNLIRETHRMRRHRAELGGFVIVPAERGSGLARRMIDYLARYARREWDVSILDVACRGGTAAERAYRGLGFTEWARLPGGYLDYDAIYDEVRLYRPVPPLD</sequence>
<gene>
    <name evidence="4" type="ORF">BKA15_004900</name>
</gene>
<dbReference type="Pfam" id="PF00583">
    <property type="entry name" value="Acetyltransf_1"/>
    <property type="match status" value="1"/>
</dbReference>
<keyword evidence="2" id="KW-0012">Acyltransferase</keyword>
<proteinExistence type="predicted"/>
<dbReference type="SUPFAM" id="SSF55729">
    <property type="entry name" value="Acyl-CoA N-acyltransferases (Nat)"/>
    <property type="match status" value="1"/>
</dbReference>
<reference evidence="4 5" key="1">
    <citation type="submission" date="2020-07" db="EMBL/GenBank/DDBJ databases">
        <title>Sequencing the genomes of 1000 actinobacteria strains.</title>
        <authorList>
            <person name="Klenk H.-P."/>
        </authorList>
    </citation>
    <scope>NUCLEOTIDE SEQUENCE [LARGE SCALE GENOMIC DNA]</scope>
    <source>
        <strain evidence="4 5">DSM 22083</strain>
    </source>
</reference>
<dbReference type="EMBL" id="JACCBU010000001">
    <property type="protein sequence ID" value="NYE73571.1"/>
    <property type="molecule type" value="Genomic_DNA"/>
</dbReference>
<dbReference type="PANTHER" id="PTHR43877:SF2">
    <property type="entry name" value="AMINOALKYLPHOSPHONATE N-ACETYLTRANSFERASE-RELATED"/>
    <property type="match status" value="1"/>
</dbReference>
<protein>
    <submittedName>
        <fullName evidence="4">RimJ/RimL family protein N-acetyltransferase</fullName>
    </submittedName>
</protein>
<evidence type="ECO:0000256" key="1">
    <source>
        <dbReference type="ARBA" id="ARBA00022679"/>
    </source>
</evidence>
<dbReference type="CDD" id="cd04301">
    <property type="entry name" value="NAT_SF"/>
    <property type="match status" value="1"/>
</dbReference>
<dbReference type="Proteomes" id="UP000569914">
    <property type="component" value="Unassembled WGS sequence"/>
</dbReference>
<keyword evidence="5" id="KW-1185">Reference proteome</keyword>
<evidence type="ECO:0000313" key="4">
    <source>
        <dbReference type="EMBL" id="NYE73571.1"/>
    </source>
</evidence>
<evidence type="ECO:0000256" key="2">
    <source>
        <dbReference type="ARBA" id="ARBA00023315"/>
    </source>
</evidence>
<dbReference type="AlphaFoldDB" id="A0A7Y9IAX7"/>
<organism evidence="4 5">
    <name type="scientific">Microlunatus parietis</name>
    <dbReference type="NCBI Taxonomy" id="682979"/>
    <lineage>
        <taxon>Bacteria</taxon>
        <taxon>Bacillati</taxon>
        <taxon>Actinomycetota</taxon>
        <taxon>Actinomycetes</taxon>
        <taxon>Propionibacteriales</taxon>
        <taxon>Propionibacteriaceae</taxon>
        <taxon>Microlunatus</taxon>
    </lineage>
</organism>
<dbReference type="InterPro" id="IPR016181">
    <property type="entry name" value="Acyl_CoA_acyltransferase"/>
</dbReference>